<proteinExistence type="predicted"/>
<name>A0ABW9YTT1_9HYPH</name>
<comment type="caution">
    <text evidence="3">The sequence shown here is derived from an EMBL/GenBank/DDBJ whole genome shotgun (WGS) entry which is preliminary data.</text>
</comment>
<organism evidence="3 4">
    <name type="scientific">Microvirga arsenatis</name>
    <dbReference type="NCBI Taxonomy" id="2692265"/>
    <lineage>
        <taxon>Bacteria</taxon>
        <taxon>Pseudomonadati</taxon>
        <taxon>Pseudomonadota</taxon>
        <taxon>Alphaproteobacteria</taxon>
        <taxon>Hyphomicrobiales</taxon>
        <taxon>Methylobacteriaceae</taxon>
        <taxon>Microvirga</taxon>
    </lineage>
</organism>
<dbReference type="InterPro" id="IPR041685">
    <property type="entry name" value="AAA_GajA/Old/RecF-like"/>
</dbReference>
<feature type="domain" description="ATPase AAA-type core" evidence="2">
    <location>
        <begin position="250"/>
        <end position="321"/>
    </location>
</feature>
<dbReference type="PANTHER" id="PTHR32182">
    <property type="entry name" value="DNA REPLICATION AND REPAIR PROTEIN RECF"/>
    <property type="match status" value="1"/>
</dbReference>
<evidence type="ECO:0000259" key="2">
    <source>
        <dbReference type="Pfam" id="PF13304"/>
    </source>
</evidence>
<evidence type="ECO:0000259" key="1">
    <source>
        <dbReference type="Pfam" id="PF13175"/>
    </source>
</evidence>
<dbReference type="Proteomes" id="UP000818323">
    <property type="component" value="Unassembled WGS sequence"/>
</dbReference>
<dbReference type="EMBL" id="JAAAXJ010000002">
    <property type="protein sequence ID" value="NBJ23656.1"/>
    <property type="molecule type" value="Genomic_DNA"/>
</dbReference>
<protein>
    <submittedName>
        <fullName evidence="3">AAA family ATPase</fullName>
    </submittedName>
</protein>
<evidence type="ECO:0000313" key="4">
    <source>
        <dbReference type="Proteomes" id="UP000818323"/>
    </source>
</evidence>
<sequence length="557" mass="60104">MHIRRLTIRNYRGLSDFTWDPKPGVNCLIGPGDSGKSTVLAAISLLLAPYPAGPCSEFDYYGRRVGNGFEITAVINVPDPRLLATDRFPPLLQGWRNGEVTPLPDEDGAEPVIVVRVRGTPDMEALHEIVPPTEAVECPPFSVALRRRFALARLSGEDRAPRDLRVGPGSLLDKYLGRTDFRPALHQAVAVASRSLELPTSVQEGVASMAALFERANLPTDLHLGIVPPAGGTTLPGMVTLLHGADPAEAIPIALSGTGTRHLALLELSSALALEQPVIVVDEPERGLEPYRQRLAAERIVELSGERGHAFLTTHAPAVLSRMPAGSVWRMGPSTEIVALDSPDLHKVLATDPEALLCPLPVFCEGPTEIGLLSVVLPPLLGGSLDRLGIHLIDGRGQPQVFGRVEAFAAAGLRCAAFLDNEAAFPEKRARLSAGCHLFVWEDACNIEEAVAQWLPEERLVDVPAWAAEARDGRERSYVDQVRGRFSQPAGRTIGELIDEFGARAVRQALAACMSNNTWFKTVDAGRLLGQRLLDVGLPEAIRRQVEPFAAALRGTT</sequence>
<feature type="domain" description="Endonuclease GajA/Old nuclease/RecF-like AAA" evidence="1">
    <location>
        <begin position="1"/>
        <end position="48"/>
    </location>
</feature>
<dbReference type="InterPro" id="IPR003959">
    <property type="entry name" value="ATPase_AAA_core"/>
</dbReference>
<gene>
    <name evidence="3" type="ORF">GR303_04720</name>
</gene>
<dbReference type="Pfam" id="PF13304">
    <property type="entry name" value="AAA_21"/>
    <property type="match status" value="1"/>
</dbReference>
<dbReference type="SUPFAM" id="SSF52540">
    <property type="entry name" value="P-loop containing nucleoside triphosphate hydrolases"/>
    <property type="match status" value="1"/>
</dbReference>
<reference evidence="3 4" key="1">
    <citation type="submission" date="2020-01" db="EMBL/GenBank/DDBJ databases">
        <title>Microvirga sp. nov., an arsenate reduction bacterium isolated from Tibet hotspring sediments.</title>
        <authorList>
            <person name="Yuan C.-G."/>
        </authorList>
    </citation>
    <scope>NUCLEOTIDE SEQUENCE [LARGE SCALE GENOMIC DNA]</scope>
    <source>
        <strain evidence="3 4">SYSU G3D203</strain>
    </source>
</reference>
<evidence type="ECO:0000313" key="3">
    <source>
        <dbReference type="EMBL" id="NBJ23656.1"/>
    </source>
</evidence>
<dbReference type="InterPro" id="IPR027417">
    <property type="entry name" value="P-loop_NTPase"/>
</dbReference>
<dbReference type="PANTHER" id="PTHR32182:SF22">
    <property type="entry name" value="ATP-DEPENDENT ENDONUCLEASE, OLD FAMILY-RELATED"/>
    <property type="match status" value="1"/>
</dbReference>
<dbReference type="Pfam" id="PF13175">
    <property type="entry name" value="AAA_15"/>
    <property type="match status" value="1"/>
</dbReference>
<accession>A0ABW9YTT1</accession>
<dbReference type="Gene3D" id="3.40.50.300">
    <property type="entry name" value="P-loop containing nucleotide triphosphate hydrolases"/>
    <property type="match status" value="2"/>
</dbReference>
<keyword evidence="4" id="KW-1185">Reference proteome</keyword>